<accession>A0ABW7BH08</accession>
<evidence type="ECO:0000259" key="4">
    <source>
        <dbReference type="PROSITE" id="PS51176"/>
    </source>
</evidence>
<comment type="caution">
    <text evidence="5">The sequence shown here is derived from an EMBL/GenBank/DDBJ whole genome shotgun (WGS) entry which is preliminary data.</text>
</comment>
<evidence type="ECO:0000256" key="2">
    <source>
        <dbReference type="ARBA" id="ARBA00023002"/>
    </source>
</evidence>
<name>A0ABW7BH08_9ACTN</name>
<dbReference type="SUPFAM" id="SSF48179">
    <property type="entry name" value="6-phosphogluconate dehydrogenase C-terminal domain-like"/>
    <property type="match status" value="1"/>
</dbReference>
<reference evidence="5 6" key="1">
    <citation type="submission" date="2024-10" db="EMBL/GenBank/DDBJ databases">
        <title>The Natural Products Discovery Center: Release of the First 8490 Sequenced Strains for Exploring Actinobacteria Biosynthetic Diversity.</title>
        <authorList>
            <person name="Kalkreuter E."/>
            <person name="Kautsar S.A."/>
            <person name="Yang D."/>
            <person name="Bader C.D."/>
            <person name="Teijaro C.N."/>
            <person name="Fluegel L."/>
            <person name="Davis C.M."/>
            <person name="Simpson J.R."/>
            <person name="Lauterbach L."/>
            <person name="Steele A.D."/>
            <person name="Gui C."/>
            <person name="Meng S."/>
            <person name="Li G."/>
            <person name="Viehrig K."/>
            <person name="Ye F."/>
            <person name="Su P."/>
            <person name="Kiefer A.F."/>
            <person name="Nichols A."/>
            <person name="Cepeda A.J."/>
            <person name="Yan W."/>
            <person name="Fan B."/>
            <person name="Jiang Y."/>
            <person name="Adhikari A."/>
            <person name="Zheng C.-J."/>
            <person name="Schuster L."/>
            <person name="Cowan T.M."/>
            <person name="Smanski M.J."/>
            <person name="Chevrette M.G."/>
            <person name="De Carvalho L.P.S."/>
            <person name="Shen B."/>
        </authorList>
    </citation>
    <scope>NUCLEOTIDE SEQUENCE [LARGE SCALE GENOMIC DNA]</scope>
    <source>
        <strain evidence="5 6">NPDC048320</strain>
    </source>
</reference>
<evidence type="ECO:0000313" key="6">
    <source>
        <dbReference type="Proteomes" id="UP001604267"/>
    </source>
</evidence>
<dbReference type="InterPro" id="IPR036291">
    <property type="entry name" value="NAD(P)-bd_dom_sf"/>
</dbReference>
<organism evidence="5 6">
    <name type="scientific">Streptomyces cinerochromogenes</name>
    <dbReference type="NCBI Taxonomy" id="66422"/>
    <lineage>
        <taxon>Bacteria</taxon>
        <taxon>Bacillati</taxon>
        <taxon>Actinomycetota</taxon>
        <taxon>Actinomycetes</taxon>
        <taxon>Kitasatosporales</taxon>
        <taxon>Streptomycetaceae</taxon>
        <taxon>Streptomyces</taxon>
    </lineage>
</organism>
<dbReference type="EMBL" id="JBICYV010000031">
    <property type="protein sequence ID" value="MFG3016469.1"/>
    <property type="molecule type" value="Genomic_DNA"/>
</dbReference>
<dbReference type="PROSITE" id="PS51176">
    <property type="entry name" value="PDH_ADH"/>
    <property type="match status" value="1"/>
</dbReference>
<dbReference type="InterPro" id="IPR008927">
    <property type="entry name" value="6-PGluconate_DH-like_C_sf"/>
</dbReference>
<feature type="domain" description="Prephenate/arogenate dehydrogenase" evidence="4">
    <location>
        <begin position="4"/>
        <end position="289"/>
    </location>
</feature>
<dbReference type="Gene3D" id="3.40.50.720">
    <property type="entry name" value="NAD(P)-binding Rossmann-like Domain"/>
    <property type="match status" value="1"/>
</dbReference>
<comment type="similarity">
    <text evidence="1">Belongs to the prephenate/arogenate dehydrogenase family.</text>
</comment>
<protein>
    <submittedName>
        <fullName evidence="5">Prephenate dehydrogenase dimerization domain-containing protein</fullName>
    </submittedName>
</protein>
<dbReference type="InterPro" id="IPR046825">
    <property type="entry name" value="PDH_C"/>
</dbReference>
<dbReference type="Proteomes" id="UP001604267">
    <property type="component" value="Unassembled WGS sequence"/>
</dbReference>
<gene>
    <name evidence="5" type="ORF">ACGFZB_39700</name>
</gene>
<evidence type="ECO:0000313" key="5">
    <source>
        <dbReference type="EMBL" id="MFG3016469.1"/>
    </source>
</evidence>
<keyword evidence="6" id="KW-1185">Reference proteome</keyword>
<dbReference type="RefSeq" id="WP_392825321.1">
    <property type="nucleotide sequence ID" value="NZ_JBICYV010000031.1"/>
</dbReference>
<evidence type="ECO:0000256" key="3">
    <source>
        <dbReference type="SAM" id="MobiDB-lite"/>
    </source>
</evidence>
<sequence length="303" mass="30830">MIPRTVAVVGGGTIASSLTLALARHGVRVRLVPGNLAGAGAGAGAPDRPADLAVLAVPPSRVATVLADCRRLGVAEAYTDTTGVDVAAERDSADGHAAGSADGTDGTDSADATDSDDSDYLAGHPLTDFTGPDASAGLFEGRPWVLAPGPATSRETLNRVLGLTALCGAVPVVMDHASHDAAMARTAHAPRLLAALLAARFHPPRPHLMRLTEPDLCGLLRPADLDPELWGDLLRGNAAAVAAVLREVSADLDVLLAALEGVDSPDAAQREQSGKQLAHLLEQGRDGYAAVAAHHDGRAGGAR</sequence>
<dbReference type="PANTHER" id="PTHR21363:SF0">
    <property type="entry name" value="PREPHENATE DEHYDROGENASE [NADP(+)]"/>
    <property type="match status" value="1"/>
</dbReference>
<dbReference type="SUPFAM" id="SSF51735">
    <property type="entry name" value="NAD(P)-binding Rossmann-fold domains"/>
    <property type="match status" value="1"/>
</dbReference>
<dbReference type="PANTHER" id="PTHR21363">
    <property type="entry name" value="PREPHENATE DEHYDROGENASE"/>
    <property type="match status" value="1"/>
</dbReference>
<feature type="compositionally biased region" description="Low complexity" evidence="3">
    <location>
        <begin position="95"/>
        <end position="110"/>
    </location>
</feature>
<dbReference type="Gene3D" id="1.10.3660.10">
    <property type="entry name" value="6-phosphogluconate dehydrogenase C-terminal like domain"/>
    <property type="match status" value="1"/>
</dbReference>
<proteinExistence type="inferred from homology"/>
<dbReference type="InterPro" id="IPR050812">
    <property type="entry name" value="Preph/Arog_dehydrog"/>
</dbReference>
<keyword evidence="2" id="KW-0560">Oxidoreductase</keyword>
<dbReference type="Pfam" id="PF20463">
    <property type="entry name" value="PDH_C"/>
    <property type="match status" value="1"/>
</dbReference>
<feature type="region of interest" description="Disordered" evidence="3">
    <location>
        <begin position="90"/>
        <end position="126"/>
    </location>
</feature>
<evidence type="ECO:0000256" key="1">
    <source>
        <dbReference type="ARBA" id="ARBA00007964"/>
    </source>
</evidence>
<dbReference type="InterPro" id="IPR003099">
    <property type="entry name" value="Prephen_DH"/>
</dbReference>